<dbReference type="EC" id="4.1.1.81" evidence="4"/>
<evidence type="ECO:0000313" key="11">
    <source>
        <dbReference type="EMBL" id="SNX68878.1"/>
    </source>
</evidence>
<dbReference type="PANTHER" id="PTHR42885:SF1">
    <property type="entry name" value="THREONINE-PHOSPHATE DECARBOXYLASE"/>
    <property type="match status" value="1"/>
</dbReference>
<sequence length="330" mass="34696">MRDHGGNLDAAAALFGGAPDDWLDLSTGINRRPYPMPALPARALTALPDAAALAALTQAARTAYRTAAPMLAVAGAQAAIQLVPRLAAPGMARVLGPTYNEHAASLRAAGWRVEEVADLPALAGADLAVVVNPNNPDGRRHEPDALKALLPRVGRLLVDESFADPVPALSLTPEAGLPGLLVLRSFGKFYGLAGLRLGFVLGSPADIDRLTGLAGPWAVSGPALVAGAVALADRAWVRDTTARLEAETLRLDAIAARAGWTLAGGAHLFRLYATPDATAAQDHLARARIWSRIFPWSDRLIRLGLPGEEPEWHRLDSALQASGTPPEKLR</sequence>
<dbReference type="InterPro" id="IPR015421">
    <property type="entry name" value="PyrdxlP-dep_Trfase_major"/>
</dbReference>
<dbReference type="RefSeq" id="WP_097029345.1">
    <property type="nucleotide sequence ID" value="NZ_OAOQ01000002.1"/>
</dbReference>
<evidence type="ECO:0000256" key="9">
    <source>
        <dbReference type="ARBA" id="ARBA00048531"/>
    </source>
</evidence>
<dbReference type="AlphaFoldDB" id="A0A285CPA2"/>
<evidence type="ECO:0000256" key="3">
    <source>
        <dbReference type="ARBA" id="ARBA00004953"/>
    </source>
</evidence>
<dbReference type="GO" id="GO:0009236">
    <property type="term" value="P:cobalamin biosynthetic process"/>
    <property type="evidence" value="ECO:0007669"/>
    <property type="project" value="UniProtKB-UniPathway"/>
</dbReference>
<evidence type="ECO:0000259" key="10">
    <source>
        <dbReference type="Pfam" id="PF00155"/>
    </source>
</evidence>
<dbReference type="InterPro" id="IPR005860">
    <property type="entry name" value="CobD"/>
</dbReference>
<dbReference type="EMBL" id="OAOQ01000002">
    <property type="protein sequence ID" value="SNX68878.1"/>
    <property type="molecule type" value="Genomic_DNA"/>
</dbReference>
<comment type="function">
    <text evidence="2">Decarboxylates L-threonine-O-3-phosphate to yield (R)-1-amino-2-propanol O-2-phosphate, the precursor for the linkage between the nucleotide loop and the corrin ring in cobalamin.</text>
</comment>
<evidence type="ECO:0000256" key="2">
    <source>
        <dbReference type="ARBA" id="ARBA00003444"/>
    </source>
</evidence>
<evidence type="ECO:0000256" key="8">
    <source>
        <dbReference type="ARBA" id="ARBA00029996"/>
    </source>
</evidence>
<gene>
    <name evidence="11" type="ORF">SAMN05878503_102327</name>
</gene>
<dbReference type="SUPFAM" id="SSF53383">
    <property type="entry name" value="PLP-dependent transferases"/>
    <property type="match status" value="1"/>
</dbReference>
<dbReference type="GO" id="GO:0048472">
    <property type="term" value="F:threonine-phosphate decarboxylase activity"/>
    <property type="evidence" value="ECO:0007669"/>
    <property type="project" value="UniProtKB-EC"/>
</dbReference>
<proteinExistence type="predicted"/>
<comment type="pathway">
    <text evidence="3">Cofactor biosynthesis; adenosylcobalamin biosynthesis.</text>
</comment>
<evidence type="ECO:0000256" key="5">
    <source>
        <dbReference type="ARBA" id="ARBA00022573"/>
    </source>
</evidence>
<reference evidence="12" key="1">
    <citation type="submission" date="2017-08" db="EMBL/GenBank/DDBJ databases">
        <authorList>
            <person name="Varghese N."/>
            <person name="Submissions S."/>
        </authorList>
    </citation>
    <scope>NUCLEOTIDE SEQUENCE [LARGE SCALE GENOMIC DNA]</scope>
    <source>
        <strain evidence="12">JA234</strain>
    </source>
</reference>
<dbReference type="InterPro" id="IPR015424">
    <property type="entry name" value="PyrdxlP-dep_Trfase"/>
</dbReference>
<evidence type="ECO:0000313" key="12">
    <source>
        <dbReference type="Proteomes" id="UP000219467"/>
    </source>
</evidence>
<keyword evidence="12" id="KW-1185">Reference proteome</keyword>
<comment type="catalytic activity">
    <reaction evidence="9">
        <text>O-phospho-L-threonine + H(+) = (R)-1-aminopropan-2-yl phosphate + CO2</text>
        <dbReference type="Rhea" id="RHEA:11492"/>
        <dbReference type="ChEBI" id="CHEBI:15378"/>
        <dbReference type="ChEBI" id="CHEBI:16526"/>
        <dbReference type="ChEBI" id="CHEBI:58563"/>
        <dbReference type="ChEBI" id="CHEBI:58675"/>
        <dbReference type="EC" id="4.1.1.81"/>
    </reaction>
</comment>
<dbReference type="Proteomes" id="UP000219467">
    <property type="component" value="Unassembled WGS sequence"/>
</dbReference>
<feature type="domain" description="Aminotransferase class I/classII large" evidence="10">
    <location>
        <begin position="52"/>
        <end position="278"/>
    </location>
</feature>
<accession>A0A285CPA2</accession>
<comment type="cofactor">
    <cofactor evidence="1">
        <name>pyridoxal 5'-phosphate</name>
        <dbReference type="ChEBI" id="CHEBI:597326"/>
    </cofactor>
</comment>
<dbReference type="Gene3D" id="3.90.1150.10">
    <property type="entry name" value="Aspartate Aminotransferase, domain 1"/>
    <property type="match status" value="1"/>
</dbReference>
<dbReference type="PANTHER" id="PTHR42885">
    <property type="entry name" value="HISTIDINOL-PHOSPHATE AMINOTRANSFERASE-RELATED"/>
    <property type="match status" value="1"/>
</dbReference>
<dbReference type="GO" id="GO:0030170">
    <property type="term" value="F:pyridoxal phosphate binding"/>
    <property type="evidence" value="ECO:0007669"/>
    <property type="project" value="InterPro"/>
</dbReference>
<evidence type="ECO:0000256" key="1">
    <source>
        <dbReference type="ARBA" id="ARBA00001933"/>
    </source>
</evidence>
<dbReference type="InterPro" id="IPR004838">
    <property type="entry name" value="NHTrfase_class1_PyrdxlP-BS"/>
</dbReference>
<organism evidence="11 12">
    <name type="scientific">Cereibacter ovatus</name>
    <dbReference type="NCBI Taxonomy" id="439529"/>
    <lineage>
        <taxon>Bacteria</taxon>
        <taxon>Pseudomonadati</taxon>
        <taxon>Pseudomonadota</taxon>
        <taxon>Alphaproteobacteria</taxon>
        <taxon>Rhodobacterales</taxon>
        <taxon>Paracoccaceae</taxon>
        <taxon>Cereibacter</taxon>
    </lineage>
</organism>
<dbReference type="UniPathway" id="UPA00148"/>
<keyword evidence="5" id="KW-0169">Cobalamin biosynthesis</keyword>
<dbReference type="NCBIfam" id="TIGR01140">
    <property type="entry name" value="L_thr_O3P_dcar"/>
    <property type="match status" value="1"/>
</dbReference>
<dbReference type="InterPro" id="IPR004839">
    <property type="entry name" value="Aminotransferase_I/II_large"/>
</dbReference>
<name>A0A285CPA2_9RHOB</name>
<dbReference type="PROSITE" id="PS00105">
    <property type="entry name" value="AA_TRANSFER_CLASS_1"/>
    <property type="match status" value="1"/>
</dbReference>
<dbReference type="OrthoDB" id="9799304at2"/>
<evidence type="ECO:0000256" key="4">
    <source>
        <dbReference type="ARBA" id="ARBA00012285"/>
    </source>
</evidence>
<keyword evidence="7" id="KW-0456">Lyase</keyword>
<dbReference type="Gene3D" id="3.40.640.10">
    <property type="entry name" value="Type I PLP-dependent aspartate aminotransferase-like (Major domain)"/>
    <property type="match status" value="1"/>
</dbReference>
<keyword evidence="6" id="KW-0663">Pyridoxal phosphate</keyword>
<evidence type="ECO:0000256" key="6">
    <source>
        <dbReference type="ARBA" id="ARBA00022898"/>
    </source>
</evidence>
<evidence type="ECO:0000256" key="7">
    <source>
        <dbReference type="ARBA" id="ARBA00023239"/>
    </source>
</evidence>
<dbReference type="InterPro" id="IPR015422">
    <property type="entry name" value="PyrdxlP-dep_Trfase_small"/>
</dbReference>
<dbReference type="Pfam" id="PF00155">
    <property type="entry name" value="Aminotran_1_2"/>
    <property type="match status" value="1"/>
</dbReference>
<protein>
    <recommendedName>
        <fullName evidence="4">threonine-phosphate decarboxylase</fullName>
        <ecNumber evidence="4">4.1.1.81</ecNumber>
    </recommendedName>
    <alternativeName>
        <fullName evidence="8">L-threonine-O-3-phosphate decarboxylase</fullName>
    </alternativeName>
</protein>